<keyword evidence="1" id="KW-0812">Transmembrane</keyword>
<accession>A0ABM1AFS8</accession>
<dbReference type="Proteomes" id="UP000694888">
    <property type="component" value="Unplaced"/>
</dbReference>
<protein>
    <submittedName>
        <fullName evidence="3">Uncharacterized protein LOC101848493</fullName>
    </submittedName>
</protein>
<dbReference type="GeneID" id="101848493"/>
<proteinExistence type="predicted"/>
<gene>
    <name evidence="3" type="primary">LOC101848493</name>
</gene>
<keyword evidence="2" id="KW-1185">Reference proteome</keyword>
<keyword evidence="1" id="KW-0472">Membrane</keyword>
<name>A0ABM1AFS8_APLCA</name>
<evidence type="ECO:0000313" key="3">
    <source>
        <dbReference type="RefSeq" id="XP_012946791.1"/>
    </source>
</evidence>
<keyword evidence="1" id="KW-1133">Transmembrane helix</keyword>
<organism evidence="2 3">
    <name type="scientific">Aplysia californica</name>
    <name type="common">California sea hare</name>
    <dbReference type="NCBI Taxonomy" id="6500"/>
    <lineage>
        <taxon>Eukaryota</taxon>
        <taxon>Metazoa</taxon>
        <taxon>Spiralia</taxon>
        <taxon>Lophotrochozoa</taxon>
        <taxon>Mollusca</taxon>
        <taxon>Gastropoda</taxon>
        <taxon>Heterobranchia</taxon>
        <taxon>Euthyneura</taxon>
        <taxon>Tectipleura</taxon>
        <taxon>Aplysiida</taxon>
        <taxon>Aplysioidea</taxon>
        <taxon>Aplysiidae</taxon>
        <taxon>Aplysia</taxon>
    </lineage>
</organism>
<sequence length="105" mass="11847">MAILLNSRALRDNFVSLFLVIISVLNILTLTTKIVPRELQRLIGWDLLSSPMTCRVWSMAIIFFKLSISWTIVVLGAARLAILVSPKRLVHTKQLRGQSQNVCTN</sequence>
<dbReference type="RefSeq" id="XP_012946791.1">
    <property type="nucleotide sequence ID" value="XM_013091337.1"/>
</dbReference>
<evidence type="ECO:0000313" key="2">
    <source>
        <dbReference type="Proteomes" id="UP000694888"/>
    </source>
</evidence>
<reference evidence="3" key="1">
    <citation type="submission" date="2025-08" db="UniProtKB">
        <authorList>
            <consortium name="RefSeq"/>
        </authorList>
    </citation>
    <scope>IDENTIFICATION</scope>
</reference>
<feature type="transmembrane region" description="Helical" evidence="1">
    <location>
        <begin position="56"/>
        <end position="82"/>
    </location>
</feature>
<evidence type="ECO:0000256" key="1">
    <source>
        <dbReference type="SAM" id="Phobius"/>
    </source>
</evidence>
<feature type="transmembrane region" description="Helical" evidence="1">
    <location>
        <begin position="14"/>
        <end position="35"/>
    </location>
</feature>